<dbReference type="InterPro" id="IPR002500">
    <property type="entry name" value="PAPS_reduct_dom"/>
</dbReference>
<evidence type="ECO:0000256" key="12">
    <source>
        <dbReference type="ARBA" id="ARBA00031871"/>
    </source>
</evidence>
<dbReference type="GO" id="GO:0003919">
    <property type="term" value="F:FMN adenylyltransferase activity"/>
    <property type="evidence" value="ECO:0007669"/>
    <property type="project" value="UniProtKB-EC"/>
</dbReference>
<evidence type="ECO:0000256" key="1">
    <source>
        <dbReference type="ARBA" id="ARBA00004726"/>
    </source>
</evidence>
<dbReference type="CDD" id="cd00885">
    <property type="entry name" value="cinA"/>
    <property type="match status" value="1"/>
</dbReference>
<comment type="similarity">
    <text evidence="2">In the N-terminal section; belongs to the MoaB/Mog family.</text>
</comment>
<keyword evidence="6" id="KW-0808">Transferase</keyword>
<comment type="pathway">
    <text evidence="1">Cofactor biosynthesis; FAD biosynthesis; FAD from FMN: step 1/1.</text>
</comment>
<evidence type="ECO:0000313" key="15">
    <source>
        <dbReference type="EMBL" id="EFN72690.1"/>
    </source>
</evidence>
<dbReference type="EC" id="2.7.7.2" evidence="3"/>
<evidence type="ECO:0000256" key="3">
    <source>
        <dbReference type="ARBA" id="ARBA00012393"/>
    </source>
</evidence>
<dbReference type="InterPro" id="IPR014729">
    <property type="entry name" value="Rossmann-like_a/b/a_fold"/>
</dbReference>
<keyword evidence="10" id="KW-0067">ATP-binding</keyword>
<evidence type="ECO:0000256" key="8">
    <source>
        <dbReference type="ARBA" id="ARBA00022741"/>
    </source>
</evidence>
<evidence type="ECO:0000256" key="6">
    <source>
        <dbReference type="ARBA" id="ARBA00022679"/>
    </source>
</evidence>
<evidence type="ECO:0000256" key="10">
    <source>
        <dbReference type="ARBA" id="ARBA00022840"/>
    </source>
</evidence>
<name>E2A1L7_CAMFO</name>
<dbReference type="PANTHER" id="PTHR23293">
    <property type="entry name" value="FAD SYNTHETASE-RELATED FMN ADENYLYLTRANSFERASE"/>
    <property type="match status" value="1"/>
</dbReference>
<reference evidence="15 16" key="1">
    <citation type="journal article" date="2010" name="Science">
        <title>Genomic comparison of the ants Camponotus floridanus and Harpegnathos saltator.</title>
        <authorList>
            <person name="Bonasio R."/>
            <person name="Zhang G."/>
            <person name="Ye C."/>
            <person name="Mutti N.S."/>
            <person name="Fang X."/>
            <person name="Qin N."/>
            <person name="Donahue G."/>
            <person name="Yang P."/>
            <person name="Li Q."/>
            <person name="Li C."/>
            <person name="Zhang P."/>
            <person name="Huang Z."/>
            <person name="Berger S.L."/>
            <person name="Reinberg D."/>
            <person name="Wang J."/>
            <person name="Liebig J."/>
        </authorList>
    </citation>
    <scope>NUCLEOTIDE SEQUENCE [LARGE SCALE GENOMIC DNA]</scope>
    <source>
        <strain evidence="16">C129</strain>
    </source>
</reference>
<evidence type="ECO:0000256" key="2">
    <source>
        <dbReference type="ARBA" id="ARBA00007589"/>
    </source>
</evidence>
<dbReference type="InterPro" id="IPR056596">
    <property type="entry name" value="FLAD1_M"/>
</dbReference>
<dbReference type="STRING" id="104421.E2A1L7"/>
<dbReference type="Gene3D" id="3.40.50.620">
    <property type="entry name" value="HUPs"/>
    <property type="match status" value="1"/>
</dbReference>
<dbReference type="InterPro" id="IPR036425">
    <property type="entry name" value="MoaB/Mog-like_dom_sf"/>
</dbReference>
<accession>E2A1L7</accession>
<dbReference type="InParanoid" id="E2A1L7"/>
<evidence type="ECO:0000256" key="11">
    <source>
        <dbReference type="ARBA" id="ARBA00031145"/>
    </source>
</evidence>
<dbReference type="PANTHER" id="PTHR23293:SF9">
    <property type="entry name" value="FAD SYNTHASE"/>
    <property type="match status" value="1"/>
</dbReference>
<evidence type="ECO:0000256" key="7">
    <source>
        <dbReference type="ARBA" id="ARBA00022695"/>
    </source>
</evidence>
<dbReference type="SUPFAM" id="SSF52402">
    <property type="entry name" value="Adenine nucleotide alpha hydrolases-like"/>
    <property type="match status" value="1"/>
</dbReference>
<dbReference type="Gene3D" id="3.40.980.10">
    <property type="entry name" value="MoaB/Mog-like domain"/>
    <property type="match status" value="1"/>
</dbReference>
<dbReference type="SUPFAM" id="SSF53218">
    <property type="entry name" value="Molybdenum cofactor biosynthesis proteins"/>
    <property type="match status" value="1"/>
</dbReference>
<keyword evidence="4" id="KW-0285">Flavoprotein</keyword>
<keyword evidence="9" id="KW-0274">FAD</keyword>
<evidence type="ECO:0000313" key="16">
    <source>
        <dbReference type="Proteomes" id="UP000000311"/>
    </source>
</evidence>
<evidence type="ECO:0000256" key="13">
    <source>
        <dbReference type="ARBA" id="ARBA00049494"/>
    </source>
</evidence>
<keyword evidence="16" id="KW-1185">Reference proteome</keyword>
<proteinExistence type="inferred from homology"/>
<organism evidence="16">
    <name type="scientific">Camponotus floridanus</name>
    <name type="common">Florida carpenter ant</name>
    <dbReference type="NCBI Taxonomy" id="104421"/>
    <lineage>
        <taxon>Eukaryota</taxon>
        <taxon>Metazoa</taxon>
        <taxon>Ecdysozoa</taxon>
        <taxon>Arthropoda</taxon>
        <taxon>Hexapoda</taxon>
        <taxon>Insecta</taxon>
        <taxon>Pterygota</taxon>
        <taxon>Neoptera</taxon>
        <taxon>Endopterygota</taxon>
        <taxon>Hymenoptera</taxon>
        <taxon>Apocrita</taxon>
        <taxon>Aculeata</taxon>
        <taxon>Formicoidea</taxon>
        <taxon>Formicidae</taxon>
        <taxon>Formicinae</taxon>
        <taxon>Camponotus</taxon>
    </lineage>
</organism>
<sequence>MSQQICRSCTACLITVGDEILRGQIVDTNTSYLAKNLTAAGVRLQKVTIVPDIIDDIAKEIKSASKQYSVVFTSGGVGPTHDDVTYEAIAKAFELKLEFHQELFDIYSQLIPGQHEVRRLAIVPNSCEIININSTEVFPVISVKNVYVLPGSPKYFEAAADVIIPRLKRCSPLYYIHIDIELDELSIVNILDKQSKRWDDKVKIGSYPQTEPQIFTRITLEGSEEAIAEARNELFYYLPIQKIMNLKHGFGRFQMNAILEDSKNEAHVKYSLDILNECYDRYNSDEVFISFNGGKDCTVVLHLAATIAKLRNISPLLCLYVTADSFPEVETFVESASQYYGLEIIRKQRPIQSALSALLKERCNLKASLMGMRKGDPGSENLQPFAPTDSDWPQLMRVNPILHWSYSQIWTFLLKHNIPYCSLYDQGYTSIGSKSTTVRNPLLKDPNNPLSYLPAYTLLDKSAEREGRV</sequence>
<protein>
    <recommendedName>
        <fullName evidence="3">FAD synthase</fullName>
        <ecNumber evidence="3">2.7.7.2</ecNumber>
    </recommendedName>
    <alternativeName>
        <fullName evidence="11">FAD pyrophosphorylase</fullName>
    </alternativeName>
    <alternativeName>
        <fullName evidence="12">FMN adenylyltransferase</fullName>
    </alternativeName>
</protein>
<evidence type="ECO:0000256" key="9">
    <source>
        <dbReference type="ARBA" id="ARBA00022827"/>
    </source>
</evidence>
<evidence type="ECO:0000259" key="14">
    <source>
        <dbReference type="SMART" id="SM00852"/>
    </source>
</evidence>
<dbReference type="SMART" id="SM00852">
    <property type="entry name" value="MoCF_biosynth"/>
    <property type="match status" value="1"/>
</dbReference>
<dbReference type="Pfam" id="PF00994">
    <property type="entry name" value="MoCF_biosynth"/>
    <property type="match status" value="1"/>
</dbReference>
<keyword evidence="5" id="KW-0288">FMN</keyword>
<dbReference type="OMA" id="NSHFLCK"/>
<dbReference type="NCBIfam" id="TIGR00177">
    <property type="entry name" value="molyb_syn"/>
    <property type="match status" value="1"/>
</dbReference>
<evidence type="ECO:0000256" key="5">
    <source>
        <dbReference type="ARBA" id="ARBA00022643"/>
    </source>
</evidence>
<dbReference type="EMBL" id="GL435766">
    <property type="protein sequence ID" value="EFN72690.1"/>
    <property type="molecule type" value="Genomic_DNA"/>
</dbReference>
<dbReference type="OrthoDB" id="270728at2759"/>
<dbReference type="Pfam" id="PF01507">
    <property type="entry name" value="PAPS_reduct"/>
    <property type="match status" value="1"/>
</dbReference>
<keyword evidence="8" id="KW-0547">Nucleotide-binding</keyword>
<dbReference type="CDD" id="cd23948">
    <property type="entry name" value="FAD_synthase"/>
    <property type="match status" value="1"/>
</dbReference>
<dbReference type="Proteomes" id="UP000000311">
    <property type="component" value="Unassembled WGS sequence"/>
</dbReference>
<dbReference type="AlphaFoldDB" id="E2A1L7"/>
<evidence type="ECO:0000256" key="4">
    <source>
        <dbReference type="ARBA" id="ARBA00022630"/>
    </source>
</evidence>
<keyword evidence="7" id="KW-0548">Nucleotidyltransferase</keyword>
<dbReference type="GO" id="GO:0006747">
    <property type="term" value="P:FAD biosynthetic process"/>
    <property type="evidence" value="ECO:0007669"/>
    <property type="project" value="TreeGrafter"/>
</dbReference>
<dbReference type="GO" id="GO:0005524">
    <property type="term" value="F:ATP binding"/>
    <property type="evidence" value="ECO:0007669"/>
    <property type="project" value="UniProtKB-KW"/>
</dbReference>
<gene>
    <name evidence="15" type="ORF">EAG_06875</name>
</gene>
<comment type="catalytic activity">
    <reaction evidence="13">
        <text>FMN + ATP + H(+) = FAD + diphosphate</text>
        <dbReference type="Rhea" id="RHEA:17237"/>
        <dbReference type="ChEBI" id="CHEBI:15378"/>
        <dbReference type="ChEBI" id="CHEBI:30616"/>
        <dbReference type="ChEBI" id="CHEBI:33019"/>
        <dbReference type="ChEBI" id="CHEBI:57692"/>
        <dbReference type="ChEBI" id="CHEBI:58210"/>
        <dbReference type="EC" id="2.7.7.2"/>
    </reaction>
</comment>
<dbReference type="KEGG" id="cfo:105259296"/>
<feature type="domain" description="MoaB/Mog" evidence="14">
    <location>
        <begin position="12"/>
        <end position="170"/>
    </location>
</feature>
<dbReference type="Pfam" id="PF24102">
    <property type="entry name" value="FLAD1_M"/>
    <property type="match status" value="1"/>
</dbReference>
<dbReference type="InterPro" id="IPR001453">
    <property type="entry name" value="MoaB/Mog_dom"/>
</dbReference>